<dbReference type="SUPFAM" id="SSF160996">
    <property type="entry name" value="HI0933 insert domain-like"/>
    <property type="match status" value="1"/>
</dbReference>
<evidence type="ECO:0000313" key="7">
    <source>
        <dbReference type="Proteomes" id="UP000769156"/>
    </source>
</evidence>
<dbReference type="PANTHER" id="PTHR42887:SF2">
    <property type="entry name" value="OS12G0638800 PROTEIN"/>
    <property type="match status" value="1"/>
</dbReference>
<dbReference type="PRINTS" id="PR00368">
    <property type="entry name" value="FADPNR"/>
</dbReference>
<feature type="domain" description="RsdA/BaiN/AoA(So)-like insert" evidence="5">
    <location>
        <begin position="190"/>
        <end position="351"/>
    </location>
</feature>
<comment type="caution">
    <text evidence="6">The sequence shown here is derived from an EMBL/GenBank/DDBJ whole genome shotgun (WGS) entry which is preliminary data.</text>
</comment>
<sequence>MRILIAGGGASGMTAAIAAARQGARVTILEKKEMPGKKILSTGNGRCNLTNMDMKAVYFRGGDSRIVEEVLAKFGPEDTLRFFEGLGLLTKTRGTLVYPASDQAAAVREALSMELKRLGVEVCTGMTVERAEAGREGFRLLASGAEGRRSFSGDALILAAGGKAAPALGSDGSGYALAKSLGHTVIRPLPALVQLKSDEGFTGKLAGVRTDASVSLYVAGEKVCSDAGEVQFTDYGISGIPVFQVSRFAAKALEQKREVWVVLDLLPGMTEEEVLALLAGRKPVFADNTAEEFLHGLLHRKLAPVLLTGSRIRWKEKMEHVDGEALERLAQTCKHFRIRITGTNSFDQAQVCAGGVPLSEIRGDTMESRVTRGLFFAGEILDVDGMCGGYNLQWAWATGWLAGRAAAGAKRPKKEQKKR</sequence>
<accession>A0A921LGC5</accession>
<dbReference type="Gene3D" id="2.40.30.10">
    <property type="entry name" value="Translation factors"/>
    <property type="match status" value="1"/>
</dbReference>
<organism evidence="6 7">
    <name type="scientific">Lachnoclostridium phocaeense</name>
    <dbReference type="NCBI Taxonomy" id="1871021"/>
    <lineage>
        <taxon>Bacteria</taxon>
        <taxon>Bacillati</taxon>
        <taxon>Bacillota</taxon>
        <taxon>Clostridia</taxon>
        <taxon>Lachnospirales</taxon>
        <taxon>Lachnospiraceae</taxon>
    </lineage>
</organism>
<evidence type="ECO:0000313" key="6">
    <source>
        <dbReference type="EMBL" id="HJF94692.1"/>
    </source>
</evidence>
<dbReference type="Pfam" id="PF22780">
    <property type="entry name" value="HI0933_like_1st"/>
    <property type="match status" value="1"/>
</dbReference>
<dbReference type="SUPFAM" id="SSF51905">
    <property type="entry name" value="FAD/NAD(P)-binding domain"/>
    <property type="match status" value="1"/>
</dbReference>
<dbReference type="Gene3D" id="1.10.8.260">
    <property type="entry name" value="HI0933 insert domain-like"/>
    <property type="match status" value="1"/>
</dbReference>
<dbReference type="Proteomes" id="UP000769156">
    <property type="component" value="Unassembled WGS sequence"/>
</dbReference>
<evidence type="ECO:0000256" key="2">
    <source>
        <dbReference type="ARBA" id="ARBA00022630"/>
    </source>
</evidence>
<dbReference type="InterPro" id="IPR023166">
    <property type="entry name" value="BaiN-like_dom_sf"/>
</dbReference>
<dbReference type="Pfam" id="PF03486">
    <property type="entry name" value="HI0933_like"/>
    <property type="match status" value="1"/>
</dbReference>
<dbReference type="InterPro" id="IPR036188">
    <property type="entry name" value="FAD/NAD-bd_sf"/>
</dbReference>
<dbReference type="EMBL" id="DYVY01000127">
    <property type="protein sequence ID" value="HJF94692.1"/>
    <property type="molecule type" value="Genomic_DNA"/>
</dbReference>
<dbReference type="InterPro" id="IPR057661">
    <property type="entry name" value="RsdA/BaiN/AoA(So)_Rossmann"/>
</dbReference>
<dbReference type="AlphaFoldDB" id="A0A921LGC5"/>
<evidence type="ECO:0000256" key="3">
    <source>
        <dbReference type="ARBA" id="ARBA00022827"/>
    </source>
</evidence>
<comment type="cofactor">
    <cofactor evidence="1">
        <name>FAD</name>
        <dbReference type="ChEBI" id="CHEBI:57692"/>
    </cofactor>
</comment>
<keyword evidence="3" id="KW-0274">FAD</keyword>
<reference evidence="6" key="1">
    <citation type="journal article" date="2021" name="PeerJ">
        <title>Extensive microbial diversity within the chicken gut microbiome revealed by metagenomics and culture.</title>
        <authorList>
            <person name="Gilroy R."/>
            <person name="Ravi A."/>
            <person name="Getino M."/>
            <person name="Pursley I."/>
            <person name="Horton D.L."/>
            <person name="Alikhan N.F."/>
            <person name="Baker D."/>
            <person name="Gharbi K."/>
            <person name="Hall N."/>
            <person name="Watson M."/>
            <person name="Adriaenssens E.M."/>
            <person name="Foster-Nyarko E."/>
            <person name="Jarju S."/>
            <person name="Secka A."/>
            <person name="Antonio M."/>
            <person name="Oren A."/>
            <person name="Chaudhuri R.R."/>
            <person name="La Ragione R."/>
            <person name="Hildebrand F."/>
            <person name="Pallen M.J."/>
        </authorList>
    </citation>
    <scope>NUCLEOTIDE SEQUENCE</scope>
    <source>
        <strain evidence="6">ChiSjej5B23-16112</strain>
    </source>
</reference>
<reference evidence="6" key="2">
    <citation type="submission" date="2021-09" db="EMBL/GenBank/DDBJ databases">
        <authorList>
            <person name="Gilroy R."/>
        </authorList>
    </citation>
    <scope>NUCLEOTIDE SEQUENCE</scope>
    <source>
        <strain evidence="6">ChiSjej5B23-16112</strain>
    </source>
</reference>
<dbReference type="PRINTS" id="PR00411">
    <property type="entry name" value="PNDRDTASEI"/>
</dbReference>
<evidence type="ECO:0000259" key="4">
    <source>
        <dbReference type="Pfam" id="PF03486"/>
    </source>
</evidence>
<keyword evidence="2" id="KW-0285">Flavoprotein</keyword>
<dbReference type="Gene3D" id="3.50.50.60">
    <property type="entry name" value="FAD/NAD(P)-binding domain"/>
    <property type="match status" value="1"/>
</dbReference>
<evidence type="ECO:0000259" key="5">
    <source>
        <dbReference type="Pfam" id="PF22780"/>
    </source>
</evidence>
<feature type="domain" description="RsdA/BaiN/AoA(So)-like Rossmann fold-like" evidence="4">
    <location>
        <begin position="2"/>
        <end position="404"/>
    </location>
</feature>
<protein>
    <submittedName>
        <fullName evidence="6">NAD(P)/FAD-dependent oxidoreductase</fullName>
    </submittedName>
</protein>
<dbReference type="InterPro" id="IPR004792">
    <property type="entry name" value="BaiN-like"/>
</dbReference>
<dbReference type="PANTHER" id="PTHR42887">
    <property type="entry name" value="OS12G0638800 PROTEIN"/>
    <property type="match status" value="1"/>
</dbReference>
<gene>
    <name evidence="6" type="ORF">K8V82_07855</name>
</gene>
<proteinExistence type="predicted"/>
<name>A0A921LGC5_9FIRM</name>
<evidence type="ECO:0000256" key="1">
    <source>
        <dbReference type="ARBA" id="ARBA00001974"/>
    </source>
</evidence>
<dbReference type="NCBIfam" id="TIGR00275">
    <property type="entry name" value="aminoacetone oxidase family FAD-binding enzyme"/>
    <property type="match status" value="1"/>
</dbReference>
<dbReference type="InterPro" id="IPR055178">
    <property type="entry name" value="RsdA/BaiN/AoA(So)-like_dom"/>
</dbReference>